<keyword evidence="9 15" id="KW-0406">Ion transport</keyword>
<feature type="domain" description="ATP synthase F1 complex delta/epsilon subunit N-terminal" evidence="18">
    <location>
        <begin position="5"/>
        <end position="84"/>
    </location>
</feature>
<comment type="caution">
    <text evidence="19">The sequence shown here is derived from an EMBL/GenBank/DDBJ whole genome shotgun (WGS) entry which is preliminary data.</text>
</comment>
<evidence type="ECO:0000313" key="20">
    <source>
        <dbReference type="Proteomes" id="UP000275394"/>
    </source>
</evidence>
<evidence type="ECO:0000313" key="19">
    <source>
        <dbReference type="EMBL" id="ROR99045.1"/>
    </source>
</evidence>
<dbReference type="GO" id="GO:0005886">
    <property type="term" value="C:plasma membrane"/>
    <property type="evidence" value="ECO:0007669"/>
    <property type="project" value="UniProtKB-SubCell"/>
</dbReference>
<keyword evidence="20" id="KW-1185">Reference proteome</keyword>
<dbReference type="InterPro" id="IPR001469">
    <property type="entry name" value="ATP_synth_F1_dsu/esu"/>
</dbReference>
<evidence type="ECO:0000256" key="7">
    <source>
        <dbReference type="ARBA" id="ARBA00022475"/>
    </source>
</evidence>
<dbReference type="Pfam" id="PF02823">
    <property type="entry name" value="ATP-synt_DE_N"/>
    <property type="match status" value="1"/>
</dbReference>
<dbReference type="InterPro" id="IPR020547">
    <property type="entry name" value="ATP_synth_F1_esu_C"/>
</dbReference>
<name>A0A3N2DGX7_9GAMM</name>
<feature type="domain" description="ATP synthase epsilon subunit C-terminal" evidence="17">
    <location>
        <begin position="89"/>
        <end position="133"/>
    </location>
</feature>
<dbReference type="RefSeq" id="WP_123713609.1">
    <property type="nucleotide sequence ID" value="NZ_RKHR01000006.1"/>
</dbReference>
<evidence type="ECO:0000256" key="10">
    <source>
        <dbReference type="ARBA" id="ARBA00023136"/>
    </source>
</evidence>
<dbReference type="GO" id="GO:0005524">
    <property type="term" value="F:ATP binding"/>
    <property type="evidence" value="ECO:0007669"/>
    <property type="project" value="UniProtKB-UniRule"/>
</dbReference>
<dbReference type="InterPro" id="IPR036771">
    <property type="entry name" value="ATPsynth_dsu/esu_N"/>
</dbReference>
<sequence length="141" mass="14910">MAMTIHCDIVSSEEEIFSGLAEMVVATGAIGELGVGYGHAPLLTKLTPGPVRVRKADGEEDVYYISGGYLEVQPGVVSILADTAVRAGDVDEAAAQQALQQAQSEIANQAGDFDYSRAATRLAEAAAQLRTIEQIKRKMGK</sequence>
<keyword evidence="11 15" id="KW-0139">CF(1)</keyword>
<evidence type="ECO:0000256" key="16">
    <source>
        <dbReference type="RuleBase" id="RU003656"/>
    </source>
</evidence>
<evidence type="ECO:0000256" key="13">
    <source>
        <dbReference type="ARBA" id="ARBA00030215"/>
    </source>
</evidence>
<dbReference type="SUPFAM" id="SSF46604">
    <property type="entry name" value="Epsilon subunit of F1F0-ATP synthase C-terminal domain"/>
    <property type="match status" value="1"/>
</dbReference>
<dbReference type="NCBIfam" id="TIGR01216">
    <property type="entry name" value="ATP_synt_epsi"/>
    <property type="match status" value="1"/>
</dbReference>
<evidence type="ECO:0000256" key="1">
    <source>
        <dbReference type="ARBA" id="ARBA00003543"/>
    </source>
</evidence>
<evidence type="ECO:0000256" key="8">
    <source>
        <dbReference type="ARBA" id="ARBA00022781"/>
    </source>
</evidence>
<keyword evidence="12 15" id="KW-0066">ATP synthesis</keyword>
<keyword evidence="10 15" id="KW-0472">Membrane</keyword>
<comment type="similarity">
    <text evidence="3 15 16">Belongs to the ATPase epsilon chain family.</text>
</comment>
<keyword evidence="6 15" id="KW-0813">Transport</keyword>
<keyword evidence="8 15" id="KW-0375">Hydrogen ion transport</keyword>
<evidence type="ECO:0000256" key="6">
    <source>
        <dbReference type="ARBA" id="ARBA00022448"/>
    </source>
</evidence>
<dbReference type="Gene3D" id="2.60.15.10">
    <property type="entry name" value="F0F1 ATP synthase delta/epsilon subunit, N-terminal"/>
    <property type="match status" value="1"/>
</dbReference>
<proteinExistence type="inferred from homology"/>
<dbReference type="GO" id="GO:0045259">
    <property type="term" value="C:proton-transporting ATP synthase complex"/>
    <property type="evidence" value="ECO:0007669"/>
    <property type="project" value="UniProtKB-KW"/>
</dbReference>
<reference evidence="19 20" key="1">
    <citation type="submission" date="2018-11" db="EMBL/GenBank/DDBJ databases">
        <title>Genomic Encyclopedia of Type Strains, Phase IV (KMG-IV): sequencing the most valuable type-strain genomes for metagenomic binning, comparative biology and taxonomic classification.</title>
        <authorList>
            <person name="Goeker M."/>
        </authorList>
    </citation>
    <scope>NUCLEOTIDE SEQUENCE [LARGE SCALE GENOMIC DNA]</scope>
    <source>
        <strain evidence="19 20">DSM 100316</strain>
    </source>
</reference>
<evidence type="ECO:0000256" key="11">
    <source>
        <dbReference type="ARBA" id="ARBA00023196"/>
    </source>
</evidence>
<comment type="subcellular location">
    <subcellularLocation>
        <location evidence="2 15">Cell membrane</location>
        <topology evidence="2 15">Peripheral membrane protein</topology>
    </subcellularLocation>
</comment>
<dbReference type="CDD" id="cd12152">
    <property type="entry name" value="F1-ATPase_delta"/>
    <property type="match status" value="1"/>
</dbReference>
<dbReference type="Pfam" id="PF00401">
    <property type="entry name" value="ATP-synt_DE"/>
    <property type="match status" value="1"/>
</dbReference>
<dbReference type="GO" id="GO:0046933">
    <property type="term" value="F:proton-transporting ATP synthase activity, rotational mechanism"/>
    <property type="evidence" value="ECO:0007669"/>
    <property type="project" value="UniProtKB-UniRule"/>
</dbReference>
<evidence type="ECO:0000256" key="5">
    <source>
        <dbReference type="ARBA" id="ARBA00014480"/>
    </source>
</evidence>
<dbReference type="PANTHER" id="PTHR13822:SF10">
    <property type="entry name" value="ATP SYNTHASE EPSILON CHAIN, CHLOROPLASTIC"/>
    <property type="match status" value="1"/>
</dbReference>
<comment type="subunit">
    <text evidence="4 15 16">F-type ATPases have 2 components, CF(1) - the catalytic core - and CF(0) - the membrane proton channel. CF(1) has five subunits: alpha(3), beta(3), gamma(1), delta(1), epsilon(1). CF(0) has three main subunits: a, b and c.</text>
</comment>
<accession>A0A3N2DGX7</accession>
<dbReference type="InterPro" id="IPR020546">
    <property type="entry name" value="ATP_synth_F1_dsu/esu_N"/>
</dbReference>
<organism evidence="19 20">
    <name type="scientific">Sinobacterium caligoides</name>
    <dbReference type="NCBI Taxonomy" id="933926"/>
    <lineage>
        <taxon>Bacteria</taxon>
        <taxon>Pseudomonadati</taxon>
        <taxon>Pseudomonadota</taxon>
        <taxon>Gammaproteobacteria</taxon>
        <taxon>Cellvibrionales</taxon>
        <taxon>Spongiibacteraceae</taxon>
        <taxon>Sinobacterium</taxon>
    </lineage>
</organism>
<evidence type="ECO:0000259" key="17">
    <source>
        <dbReference type="Pfam" id="PF00401"/>
    </source>
</evidence>
<dbReference type="PANTHER" id="PTHR13822">
    <property type="entry name" value="ATP SYNTHASE DELTA/EPSILON CHAIN"/>
    <property type="match status" value="1"/>
</dbReference>
<dbReference type="NCBIfam" id="NF001847">
    <property type="entry name" value="PRK00571.1-4"/>
    <property type="match status" value="1"/>
</dbReference>
<dbReference type="AlphaFoldDB" id="A0A3N2DGX7"/>
<dbReference type="OrthoDB" id="9791445at2"/>
<evidence type="ECO:0000256" key="14">
    <source>
        <dbReference type="ARBA" id="ARBA00031795"/>
    </source>
</evidence>
<dbReference type="InterPro" id="IPR036794">
    <property type="entry name" value="ATP_F1_dsu/esu_C_sf"/>
</dbReference>
<dbReference type="SUPFAM" id="SSF51344">
    <property type="entry name" value="Epsilon subunit of F1F0-ATP synthase N-terminal domain"/>
    <property type="match status" value="1"/>
</dbReference>
<dbReference type="Gene3D" id="1.20.5.440">
    <property type="entry name" value="ATP synthase delta/epsilon subunit, C-terminal domain"/>
    <property type="match status" value="1"/>
</dbReference>
<dbReference type="FunFam" id="2.60.15.10:FF:000001">
    <property type="entry name" value="ATP synthase epsilon chain"/>
    <property type="match status" value="1"/>
</dbReference>
<evidence type="ECO:0000259" key="18">
    <source>
        <dbReference type="Pfam" id="PF02823"/>
    </source>
</evidence>
<dbReference type="Proteomes" id="UP000275394">
    <property type="component" value="Unassembled WGS sequence"/>
</dbReference>
<evidence type="ECO:0000256" key="12">
    <source>
        <dbReference type="ARBA" id="ARBA00023310"/>
    </source>
</evidence>
<evidence type="ECO:0000256" key="3">
    <source>
        <dbReference type="ARBA" id="ARBA00005712"/>
    </source>
</evidence>
<keyword evidence="7 15" id="KW-1003">Cell membrane</keyword>
<comment type="function">
    <text evidence="1 15">Produces ATP from ADP in the presence of a proton gradient across the membrane.</text>
</comment>
<evidence type="ECO:0000256" key="2">
    <source>
        <dbReference type="ARBA" id="ARBA00004202"/>
    </source>
</evidence>
<dbReference type="EMBL" id="RKHR01000006">
    <property type="protein sequence ID" value="ROR99045.1"/>
    <property type="molecule type" value="Genomic_DNA"/>
</dbReference>
<evidence type="ECO:0000256" key="4">
    <source>
        <dbReference type="ARBA" id="ARBA00011648"/>
    </source>
</evidence>
<evidence type="ECO:0000256" key="9">
    <source>
        <dbReference type="ARBA" id="ARBA00023065"/>
    </source>
</evidence>
<gene>
    <name evidence="15" type="primary">atpC</name>
    <name evidence="19" type="ORF">EDC56_3285</name>
</gene>
<evidence type="ECO:0000256" key="15">
    <source>
        <dbReference type="HAMAP-Rule" id="MF_00530"/>
    </source>
</evidence>
<dbReference type="HAMAP" id="MF_00530">
    <property type="entry name" value="ATP_synth_epsil_bac"/>
    <property type="match status" value="1"/>
</dbReference>
<protein>
    <recommendedName>
        <fullName evidence="5 15">ATP synthase epsilon chain</fullName>
    </recommendedName>
    <alternativeName>
        <fullName evidence="14 15">ATP synthase F1 sector epsilon subunit</fullName>
    </alternativeName>
    <alternativeName>
        <fullName evidence="13 15">F-ATPase epsilon subunit</fullName>
    </alternativeName>
</protein>